<evidence type="ECO:0000313" key="2">
    <source>
        <dbReference type="EMBL" id="OON16174.1"/>
    </source>
</evidence>
<sequence length="153" mass="17066">MSTALEFLKLEKVAFGGVSGHSLNIQLKAIQESFDQNYKMFADKSYDTLDPLNEEFTADYAKFCAVVKDLDYRLANIFGRAMDDCLSAEHLLKLSYDNHSTGTGNILSDALYYQKGKSSVDIARNQSLLVLYGQCQTLLLIKSTCSISKDHSN</sequence>
<dbReference type="EMBL" id="KV898487">
    <property type="protein sequence ID" value="OON16174.1"/>
    <property type="molecule type" value="Genomic_DNA"/>
</dbReference>
<reference evidence="2 3" key="1">
    <citation type="submission" date="2015-03" db="EMBL/GenBank/DDBJ databases">
        <title>Draft genome of the nematode, Opisthorchis viverrini.</title>
        <authorList>
            <person name="Mitreva M."/>
        </authorList>
    </citation>
    <scope>NUCLEOTIDE SEQUENCE [LARGE SCALE GENOMIC DNA]</scope>
    <source>
        <strain evidence="2">Khon Kaen</strain>
    </source>
</reference>
<organism evidence="2 3">
    <name type="scientific">Opisthorchis viverrini</name>
    <name type="common">Southeast Asian liver fluke</name>
    <dbReference type="NCBI Taxonomy" id="6198"/>
    <lineage>
        <taxon>Eukaryota</taxon>
        <taxon>Metazoa</taxon>
        <taxon>Spiralia</taxon>
        <taxon>Lophotrochozoa</taxon>
        <taxon>Platyhelminthes</taxon>
        <taxon>Trematoda</taxon>
        <taxon>Digenea</taxon>
        <taxon>Opisthorchiida</taxon>
        <taxon>Opisthorchiata</taxon>
        <taxon>Opisthorchiidae</taxon>
        <taxon>Opisthorchis</taxon>
    </lineage>
</organism>
<dbReference type="Proteomes" id="UP000243686">
    <property type="component" value="Unassembled WGS sequence"/>
</dbReference>
<protein>
    <recommendedName>
        <fullName evidence="1">Dynein heavy chain tail domain-containing protein</fullName>
    </recommendedName>
</protein>
<accession>A0A1S8WP40</accession>
<proteinExistence type="predicted"/>
<name>A0A1S8WP40_OPIVI</name>
<gene>
    <name evidence="2" type="ORF">X801_08015</name>
</gene>
<dbReference type="AlphaFoldDB" id="A0A1S8WP40"/>
<dbReference type="Pfam" id="PF08385">
    <property type="entry name" value="DHC_N1"/>
    <property type="match status" value="1"/>
</dbReference>
<evidence type="ECO:0000313" key="3">
    <source>
        <dbReference type="Proteomes" id="UP000243686"/>
    </source>
</evidence>
<dbReference type="InterPro" id="IPR013594">
    <property type="entry name" value="Dynein_heavy_tail"/>
</dbReference>
<keyword evidence="3" id="KW-1185">Reference proteome</keyword>
<evidence type="ECO:0000259" key="1">
    <source>
        <dbReference type="Pfam" id="PF08385"/>
    </source>
</evidence>
<feature type="domain" description="Dynein heavy chain tail" evidence="1">
    <location>
        <begin position="2"/>
        <end position="94"/>
    </location>
</feature>